<gene>
    <name evidence="10 14" type="primary">murG</name>
    <name evidence="14" type="ORF">J3U88_09805</name>
</gene>
<accession>A0A8J7QF96</accession>
<dbReference type="HAMAP" id="MF_00033">
    <property type="entry name" value="MurG"/>
    <property type="match status" value="1"/>
</dbReference>
<comment type="function">
    <text evidence="10">Cell wall formation. Catalyzes the transfer of a GlcNAc subunit on undecaprenyl-pyrophosphoryl-MurNAc-pentapeptide (lipid intermediate I) to form undecaprenyl-pyrophosphoryl-MurNAc-(pentapeptide)GlcNAc (lipid intermediate II).</text>
</comment>
<evidence type="ECO:0000256" key="11">
    <source>
        <dbReference type="SAM" id="Phobius"/>
    </source>
</evidence>
<dbReference type="Gene3D" id="3.40.50.2000">
    <property type="entry name" value="Glycogen Phosphorylase B"/>
    <property type="match status" value="2"/>
</dbReference>
<dbReference type="EMBL" id="JAFREP010000007">
    <property type="protein sequence ID" value="MBO1318755.1"/>
    <property type="molecule type" value="Genomic_DNA"/>
</dbReference>
<evidence type="ECO:0000256" key="9">
    <source>
        <dbReference type="ARBA" id="ARBA00023316"/>
    </source>
</evidence>
<comment type="subcellular location">
    <subcellularLocation>
        <location evidence="10">Cell membrane</location>
        <topology evidence="10">Peripheral membrane protein</topology>
        <orientation evidence="10">Cytoplasmic side</orientation>
    </subcellularLocation>
</comment>
<organism evidence="14 15">
    <name type="scientific">Acanthopleuribacter pedis</name>
    <dbReference type="NCBI Taxonomy" id="442870"/>
    <lineage>
        <taxon>Bacteria</taxon>
        <taxon>Pseudomonadati</taxon>
        <taxon>Acidobacteriota</taxon>
        <taxon>Holophagae</taxon>
        <taxon>Acanthopleuribacterales</taxon>
        <taxon>Acanthopleuribacteraceae</taxon>
        <taxon>Acanthopleuribacter</taxon>
    </lineage>
</organism>
<keyword evidence="4 10" id="KW-0808">Transferase</keyword>
<keyword evidence="5 10" id="KW-0133">Cell shape</keyword>
<keyword evidence="6 10" id="KW-0573">Peptidoglycan synthesis</keyword>
<dbReference type="PANTHER" id="PTHR21015">
    <property type="entry name" value="UDP-N-ACETYLGLUCOSAMINE--N-ACETYLMURAMYL-(PENTAPEPTIDE) PYROPHOSPHORYL-UNDECAPRENOL N-ACETYLGLUCOSAMINE TRANSFERASE 1"/>
    <property type="match status" value="1"/>
</dbReference>
<feature type="domain" description="Glycosyltransferase family 28 N-terminal" evidence="12">
    <location>
        <begin position="6"/>
        <end position="141"/>
    </location>
</feature>
<evidence type="ECO:0000313" key="15">
    <source>
        <dbReference type="Proteomes" id="UP000664417"/>
    </source>
</evidence>
<feature type="transmembrane region" description="Helical" evidence="11">
    <location>
        <begin position="97"/>
        <end position="116"/>
    </location>
</feature>
<evidence type="ECO:0000259" key="12">
    <source>
        <dbReference type="Pfam" id="PF03033"/>
    </source>
</evidence>
<dbReference type="UniPathway" id="UPA00219"/>
<comment type="similarity">
    <text evidence="10">Belongs to the glycosyltransferase 28 family. MurG subfamily.</text>
</comment>
<dbReference type="Pfam" id="PF04101">
    <property type="entry name" value="Glyco_tran_28_C"/>
    <property type="match status" value="1"/>
</dbReference>
<dbReference type="GO" id="GO:0005975">
    <property type="term" value="P:carbohydrate metabolic process"/>
    <property type="evidence" value="ECO:0007669"/>
    <property type="project" value="InterPro"/>
</dbReference>
<dbReference type="GO" id="GO:0051301">
    <property type="term" value="P:cell division"/>
    <property type="evidence" value="ECO:0007669"/>
    <property type="project" value="UniProtKB-KW"/>
</dbReference>
<evidence type="ECO:0000256" key="6">
    <source>
        <dbReference type="ARBA" id="ARBA00022984"/>
    </source>
</evidence>
<dbReference type="Pfam" id="PF03033">
    <property type="entry name" value="Glyco_transf_28"/>
    <property type="match status" value="1"/>
</dbReference>
<dbReference type="GO" id="GO:0071555">
    <property type="term" value="P:cell wall organization"/>
    <property type="evidence" value="ECO:0007669"/>
    <property type="project" value="UniProtKB-KW"/>
</dbReference>
<feature type="binding site" evidence="10">
    <location>
        <position position="288"/>
    </location>
    <ligand>
        <name>UDP-N-acetyl-alpha-D-glucosamine</name>
        <dbReference type="ChEBI" id="CHEBI:57705"/>
    </ligand>
</feature>
<sequence>MTTTYMIAGGGTGGHIFPALAIGQALRDQVPEARIVFVGTRYGMETSLIPDAGEKLLTLPIRGLLGKSMLKKAAMIWRIPASFLLSVIYLLRFRPKVVIGVGGYASAPLLWTAAMLRIPTLIQEQNAFPGLANRMCAKVAQLACLGFEEAGRHLACAGIVTGNPVRRDFCEGKPWSRKRPLLLVLGGSQGARSLNERLPVVLQRVIEPEMQLEVVHQCGRKYVAEVEQAYRDAPFPVRVVSFIEDLSKLMDDVRLVVCRSGASTIAELKLVRVPAVLIPFPAATHDHQTFNAKSLAALGAAELVPENDLDRLESLLQALLGEPERLQKMVTAYPRTRVNSADQVARLALQLQERRPVKDILKEQQAHVS</sequence>
<feature type="transmembrane region" description="Helical" evidence="11">
    <location>
        <begin position="75"/>
        <end position="91"/>
    </location>
</feature>
<keyword evidence="3 10" id="KW-0328">Glycosyltransferase</keyword>
<dbReference type="SUPFAM" id="SSF53756">
    <property type="entry name" value="UDP-Glycosyltransferase/glycogen phosphorylase"/>
    <property type="match status" value="1"/>
</dbReference>
<dbReference type="EC" id="2.4.1.227" evidence="10"/>
<proteinExistence type="inferred from homology"/>
<keyword evidence="2 10" id="KW-0132">Cell division</keyword>
<evidence type="ECO:0000256" key="5">
    <source>
        <dbReference type="ARBA" id="ARBA00022960"/>
    </source>
</evidence>
<dbReference type="NCBIfam" id="TIGR01133">
    <property type="entry name" value="murG"/>
    <property type="match status" value="1"/>
</dbReference>
<keyword evidence="11" id="KW-1133">Transmembrane helix</keyword>
<evidence type="ECO:0000256" key="2">
    <source>
        <dbReference type="ARBA" id="ARBA00022618"/>
    </source>
</evidence>
<dbReference type="GO" id="GO:0005886">
    <property type="term" value="C:plasma membrane"/>
    <property type="evidence" value="ECO:0007669"/>
    <property type="project" value="UniProtKB-SubCell"/>
</dbReference>
<name>A0A8J7QF96_9BACT</name>
<dbReference type="InterPro" id="IPR007235">
    <property type="entry name" value="Glyco_trans_28_C"/>
</dbReference>
<dbReference type="GO" id="GO:0050511">
    <property type="term" value="F:undecaprenyldiphospho-muramoylpentapeptide beta-N-acetylglucosaminyltransferase activity"/>
    <property type="evidence" value="ECO:0007669"/>
    <property type="project" value="UniProtKB-UniRule"/>
</dbReference>
<keyword evidence="15" id="KW-1185">Reference proteome</keyword>
<keyword evidence="1 10" id="KW-1003">Cell membrane</keyword>
<comment type="pathway">
    <text evidence="10">Cell wall biogenesis; peptidoglycan biosynthesis.</text>
</comment>
<dbReference type="AlphaFoldDB" id="A0A8J7QF96"/>
<keyword evidence="8 10" id="KW-0131">Cell cycle</keyword>
<evidence type="ECO:0000256" key="3">
    <source>
        <dbReference type="ARBA" id="ARBA00022676"/>
    </source>
</evidence>
<comment type="catalytic activity">
    <reaction evidence="10">
        <text>di-trans,octa-cis-undecaprenyl diphospho-N-acetyl-alpha-D-muramoyl-L-alanyl-D-glutamyl-meso-2,6-diaminopimeloyl-D-alanyl-D-alanine + UDP-N-acetyl-alpha-D-glucosamine = di-trans,octa-cis-undecaprenyl diphospho-[N-acetyl-alpha-D-glucosaminyl-(1-&gt;4)]-N-acetyl-alpha-D-muramoyl-L-alanyl-D-glutamyl-meso-2,6-diaminopimeloyl-D-alanyl-D-alanine + UDP + H(+)</text>
        <dbReference type="Rhea" id="RHEA:31227"/>
        <dbReference type="ChEBI" id="CHEBI:15378"/>
        <dbReference type="ChEBI" id="CHEBI:57705"/>
        <dbReference type="ChEBI" id="CHEBI:58223"/>
        <dbReference type="ChEBI" id="CHEBI:61387"/>
        <dbReference type="ChEBI" id="CHEBI:61388"/>
        <dbReference type="EC" id="2.4.1.227"/>
    </reaction>
</comment>
<evidence type="ECO:0000256" key="8">
    <source>
        <dbReference type="ARBA" id="ARBA00023306"/>
    </source>
</evidence>
<comment type="caution">
    <text evidence="10">Lacks conserved residue(s) required for the propagation of feature annotation.</text>
</comment>
<feature type="binding site" evidence="10">
    <location>
        <position position="166"/>
    </location>
    <ligand>
        <name>UDP-N-acetyl-alpha-D-glucosamine</name>
        <dbReference type="ChEBI" id="CHEBI:57705"/>
    </ligand>
</feature>
<evidence type="ECO:0000259" key="13">
    <source>
        <dbReference type="Pfam" id="PF04101"/>
    </source>
</evidence>
<keyword evidence="11" id="KW-0812">Transmembrane</keyword>
<protein>
    <recommendedName>
        <fullName evidence="10">UDP-N-acetylglucosamine--N-acetylmuramyl-(pentapeptide) pyrophosphoryl-undecaprenol N-acetylglucosamine transferase</fullName>
        <ecNumber evidence="10">2.4.1.227</ecNumber>
    </recommendedName>
    <alternativeName>
        <fullName evidence="10">Undecaprenyl-PP-MurNAc-pentapeptide-UDPGlcNAc GlcNAc transferase</fullName>
    </alternativeName>
</protein>
<dbReference type="RefSeq" id="WP_207858441.1">
    <property type="nucleotide sequence ID" value="NZ_JAFREP010000007.1"/>
</dbReference>
<feature type="domain" description="Glycosyl transferase family 28 C-terminal" evidence="13">
    <location>
        <begin position="182"/>
        <end position="333"/>
    </location>
</feature>
<dbReference type="InterPro" id="IPR004276">
    <property type="entry name" value="GlycoTrans_28_N"/>
</dbReference>
<dbReference type="GO" id="GO:0009252">
    <property type="term" value="P:peptidoglycan biosynthetic process"/>
    <property type="evidence" value="ECO:0007669"/>
    <property type="project" value="UniProtKB-UniRule"/>
</dbReference>
<evidence type="ECO:0000256" key="1">
    <source>
        <dbReference type="ARBA" id="ARBA00022475"/>
    </source>
</evidence>
<reference evidence="14" key="1">
    <citation type="submission" date="2021-03" db="EMBL/GenBank/DDBJ databases">
        <authorList>
            <person name="Wang G."/>
        </authorList>
    </citation>
    <scope>NUCLEOTIDE SEQUENCE</scope>
    <source>
        <strain evidence="14">KCTC 12899</strain>
    </source>
</reference>
<dbReference type="CDD" id="cd03785">
    <property type="entry name" value="GT28_MurG"/>
    <property type="match status" value="1"/>
</dbReference>
<evidence type="ECO:0000256" key="7">
    <source>
        <dbReference type="ARBA" id="ARBA00023136"/>
    </source>
</evidence>
<keyword evidence="9 10" id="KW-0961">Cell wall biogenesis/degradation</keyword>
<comment type="caution">
    <text evidence="14">The sequence shown here is derived from an EMBL/GenBank/DDBJ whole genome shotgun (WGS) entry which is preliminary data.</text>
</comment>
<dbReference type="GO" id="GO:0008360">
    <property type="term" value="P:regulation of cell shape"/>
    <property type="evidence" value="ECO:0007669"/>
    <property type="project" value="UniProtKB-KW"/>
</dbReference>
<keyword evidence="7 10" id="KW-0472">Membrane</keyword>
<evidence type="ECO:0000256" key="10">
    <source>
        <dbReference type="HAMAP-Rule" id="MF_00033"/>
    </source>
</evidence>
<feature type="binding site" evidence="10">
    <location>
        <position position="126"/>
    </location>
    <ligand>
        <name>UDP-N-acetyl-alpha-D-glucosamine</name>
        <dbReference type="ChEBI" id="CHEBI:57705"/>
    </ligand>
</feature>
<feature type="binding site" evidence="10">
    <location>
        <begin position="12"/>
        <end position="14"/>
    </location>
    <ligand>
        <name>UDP-N-acetyl-alpha-D-glucosamine</name>
        <dbReference type="ChEBI" id="CHEBI:57705"/>
    </ligand>
</feature>
<evidence type="ECO:0000256" key="4">
    <source>
        <dbReference type="ARBA" id="ARBA00022679"/>
    </source>
</evidence>
<feature type="binding site" evidence="10">
    <location>
        <position position="243"/>
    </location>
    <ligand>
        <name>UDP-N-acetyl-alpha-D-glucosamine</name>
        <dbReference type="ChEBI" id="CHEBI:57705"/>
    </ligand>
</feature>
<dbReference type="PANTHER" id="PTHR21015:SF22">
    <property type="entry name" value="GLYCOSYLTRANSFERASE"/>
    <property type="match status" value="1"/>
</dbReference>
<feature type="binding site" evidence="10">
    <location>
        <position position="188"/>
    </location>
    <ligand>
        <name>UDP-N-acetyl-alpha-D-glucosamine</name>
        <dbReference type="ChEBI" id="CHEBI:57705"/>
    </ligand>
</feature>
<dbReference type="Proteomes" id="UP000664417">
    <property type="component" value="Unassembled WGS sequence"/>
</dbReference>
<dbReference type="InterPro" id="IPR006009">
    <property type="entry name" value="GlcNAc_MurG"/>
</dbReference>
<evidence type="ECO:0000313" key="14">
    <source>
        <dbReference type="EMBL" id="MBO1318755.1"/>
    </source>
</evidence>